<evidence type="ECO:0000256" key="2">
    <source>
        <dbReference type="ARBA" id="ARBA00022801"/>
    </source>
</evidence>
<accession>A0A3S3CQL4</accession>
<gene>
    <name evidence="6" type="ORF">EF834_09330</name>
</gene>
<dbReference type="InterPro" id="IPR039298">
    <property type="entry name" value="ACOT13"/>
</dbReference>
<protein>
    <submittedName>
        <fullName evidence="6">PaaI family thioesterase</fullName>
    </submittedName>
</protein>
<proteinExistence type="inferred from homology"/>
<dbReference type="EMBL" id="RKLN01000003">
    <property type="protein sequence ID" value="RVW03339.1"/>
    <property type="molecule type" value="Genomic_DNA"/>
</dbReference>
<evidence type="ECO:0000256" key="3">
    <source>
        <dbReference type="SAM" id="MobiDB-lite"/>
    </source>
</evidence>
<evidence type="ECO:0000313" key="7">
    <source>
        <dbReference type="Proteomes" id="UP000284333"/>
    </source>
</evidence>
<reference evidence="6 7" key="1">
    <citation type="submission" date="2018-11" db="EMBL/GenBank/DDBJ databases">
        <title>Rhodococcus spongicola sp. nov. and Rhodococcus xishaensis sp. nov. from marine sponges.</title>
        <authorList>
            <person name="Li L."/>
            <person name="Lin H.W."/>
        </authorList>
    </citation>
    <scope>NUCLEOTIDE SEQUENCE [LARGE SCALE GENOMIC DNA]</scope>
    <source>
        <strain evidence="6 7">LHW50502</strain>
    </source>
</reference>
<evidence type="ECO:0000256" key="1">
    <source>
        <dbReference type="ARBA" id="ARBA00008324"/>
    </source>
</evidence>
<dbReference type="Pfam" id="PF03061">
    <property type="entry name" value="4HBT"/>
    <property type="match status" value="1"/>
</dbReference>
<dbReference type="PANTHER" id="PTHR21660:SF1">
    <property type="entry name" value="ACYL-COENZYME A THIOESTERASE 13"/>
    <property type="match status" value="1"/>
</dbReference>
<dbReference type="GO" id="GO:0047617">
    <property type="term" value="F:fatty acyl-CoA hydrolase activity"/>
    <property type="evidence" value="ECO:0007669"/>
    <property type="project" value="InterPro"/>
</dbReference>
<evidence type="ECO:0000313" key="6">
    <source>
        <dbReference type="EMBL" id="RVW03339.1"/>
    </source>
</evidence>
<feature type="domain" description="Thioesterase" evidence="4">
    <location>
        <begin position="211"/>
        <end position="285"/>
    </location>
</feature>
<dbReference type="Proteomes" id="UP000284333">
    <property type="component" value="Unassembled WGS sequence"/>
</dbReference>
<dbReference type="CDD" id="cd03443">
    <property type="entry name" value="PaaI_thioesterase"/>
    <property type="match status" value="2"/>
</dbReference>
<dbReference type="SUPFAM" id="SSF54637">
    <property type="entry name" value="Thioesterase/thiol ester dehydrase-isomerase"/>
    <property type="match status" value="2"/>
</dbReference>
<feature type="compositionally biased region" description="Pro residues" evidence="3">
    <location>
        <begin position="160"/>
        <end position="175"/>
    </location>
</feature>
<dbReference type="InterPro" id="IPR006683">
    <property type="entry name" value="Thioestr_dom"/>
</dbReference>
<comment type="caution">
    <text evidence="6">The sequence shown here is derived from an EMBL/GenBank/DDBJ whole genome shotgun (WGS) entry which is preliminary data.</text>
</comment>
<feature type="region of interest" description="Disordered" evidence="3">
    <location>
        <begin position="141"/>
        <end position="176"/>
    </location>
</feature>
<dbReference type="PANTHER" id="PTHR21660">
    <property type="entry name" value="THIOESTERASE SUPERFAMILY MEMBER-RELATED"/>
    <property type="match status" value="1"/>
</dbReference>
<organism evidence="6 7">
    <name type="scientific">Rhodococcus spongiicola</name>
    <dbReference type="NCBI Taxonomy" id="2487352"/>
    <lineage>
        <taxon>Bacteria</taxon>
        <taxon>Bacillati</taxon>
        <taxon>Actinomycetota</taxon>
        <taxon>Actinomycetes</taxon>
        <taxon>Mycobacteriales</taxon>
        <taxon>Nocardiaceae</taxon>
        <taxon>Rhodococcus</taxon>
    </lineage>
</organism>
<name>A0A3S3CQL4_9NOCA</name>
<sequence length="304" mass="31539">MSIANVLEEGEPITPQRLFRMRRPQRLDGFNRLTMDIDGLDPQAVDPQAVDPQAASHSASLGVLADDILGFTLWDRRGERAGLVTTDLSLDFVTPTGWLGPELHADGRVVSVTRDGGVSSTAIHDSAGNLIATGTAWGNFVDAGPGPDPSPGNGVERPLEPPASIPPASIPPASIPPASVSPLTRIGGLFAEGDGTRLVVPPNSALANKLGVMHGGVQACAIDLAGNAAVSSPEAPMRTASMRINYFRPTPIDGDVEFTAEIVHAGRSMAVARVVSTGADGRVCAYATVTCRRPSSPVETPGCD</sequence>
<dbReference type="AlphaFoldDB" id="A0A3S3CQL4"/>
<feature type="domain" description="Acyl-CoA thioesterase-like C-terminal" evidence="5">
    <location>
        <begin position="49"/>
        <end position="135"/>
    </location>
</feature>
<evidence type="ECO:0000259" key="5">
    <source>
        <dbReference type="Pfam" id="PF20789"/>
    </source>
</evidence>
<dbReference type="Pfam" id="PF20789">
    <property type="entry name" value="4HBT_3C"/>
    <property type="match status" value="1"/>
</dbReference>
<evidence type="ECO:0000259" key="4">
    <source>
        <dbReference type="Pfam" id="PF03061"/>
    </source>
</evidence>
<dbReference type="RefSeq" id="WP_127946937.1">
    <property type="nucleotide sequence ID" value="NZ_RKLN01000003.1"/>
</dbReference>
<dbReference type="InterPro" id="IPR029069">
    <property type="entry name" value="HotDog_dom_sf"/>
</dbReference>
<dbReference type="InterPro" id="IPR003736">
    <property type="entry name" value="PAAI_dom"/>
</dbReference>
<dbReference type="NCBIfam" id="TIGR00369">
    <property type="entry name" value="unchar_dom_1"/>
    <property type="match status" value="1"/>
</dbReference>
<dbReference type="Gene3D" id="3.10.129.10">
    <property type="entry name" value="Hotdog Thioesterase"/>
    <property type="match status" value="2"/>
</dbReference>
<keyword evidence="7" id="KW-1185">Reference proteome</keyword>
<dbReference type="OrthoDB" id="4698424at2"/>
<comment type="similarity">
    <text evidence="1">Belongs to the thioesterase PaaI family.</text>
</comment>
<dbReference type="InterPro" id="IPR049450">
    <property type="entry name" value="ACOT8-like_C"/>
</dbReference>
<keyword evidence="2" id="KW-0378">Hydrolase</keyword>